<reference evidence="1" key="1">
    <citation type="submission" date="2022-06" db="EMBL/GenBank/DDBJ databases">
        <title>Phylogenomic reconstructions and comparative analyses of Kickxellomycotina fungi.</title>
        <authorList>
            <person name="Reynolds N.K."/>
            <person name="Stajich J.E."/>
            <person name="Barry K."/>
            <person name="Grigoriev I.V."/>
            <person name="Crous P."/>
            <person name="Smith M.E."/>
        </authorList>
    </citation>
    <scope>NUCLEOTIDE SEQUENCE</scope>
    <source>
        <strain evidence="1">RSA 2271</strain>
    </source>
</reference>
<name>A0ACC1H711_9FUNG</name>
<dbReference type="Proteomes" id="UP001145114">
    <property type="component" value="Unassembled WGS sequence"/>
</dbReference>
<sequence>YVALERLESIYKTSLYVDNICVFANSLLTQPVAVVCPNRKAVERWAEDNGVSADGVFASNEQVERLKHEIMRSFDQIAKNNGLARFETMYDIVLDEDEWTPENGCLTAANKLRRKDIESRHQDIINDIYTRASDNNQR</sequence>
<accession>A0ACC1H711</accession>
<evidence type="ECO:0000313" key="1">
    <source>
        <dbReference type="EMBL" id="KAJ1670673.1"/>
    </source>
</evidence>
<organism evidence="1 2">
    <name type="scientific">Spiromyces aspiralis</name>
    <dbReference type="NCBI Taxonomy" id="68401"/>
    <lineage>
        <taxon>Eukaryota</taxon>
        <taxon>Fungi</taxon>
        <taxon>Fungi incertae sedis</taxon>
        <taxon>Zoopagomycota</taxon>
        <taxon>Kickxellomycotina</taxon>
        <taxon>Kickxellomycetes</taxon>
        <taxon>Kickxellales</taxon>
        <taxon>Kickxellaceae</taxon>
        <taxon>Spiromyces</taxon>
    </lineage>
</organism>
<keyword evidence="2" id="KW-1185">Reference proteome</keyword>
<evidence type="ECO:0000313" key="2">
    <source>
        <dbReference type="Proteomes" id="UP001145114"/>
    </source>
</evidence>
<gene>
    <name evidence="1" type="primary">FAA4_3</name>
    <name evidence="1" type="ORF">EV182_008070</name>
</gene>
<feature type="non-terminal residue" evidence="1">
    <location>
        <position position="1"/>
    </location>
</feature>
<dbReference type="EMBL" id="JAMZIH010009137">
    <property type="protein sequence ID" value="KAJ1670673.1"/>
    <property type="molecule type" value="Genomic_DNA"/>
</dbReference>
<proteinExistence type="predicted"/>
<dbReference type="EC" id="6.2.1.3" evidence="1"/>
<keyword evidence="1" id="KW-0436">Ligase</keyword>
<comment type="caution">
    <text evidence="1">The sequence shown here is derived from an EMBL/GenBank/DDBJ whole genome shotgun (WGS) entry which is preliminary data.</text>
</comment>
<protein>
    <submittedName>
        <fullName evidence="1">Long-chain fatty acid-CoA ligase</fullName>
        <ecNumber evidence="1">6.2.1.3</ecNumber>
    </submittedName>
</protein>